<comment type="cofactor">
    <cofactor evidence="1">
        <name>heme</name>
        <dbReference type="ChEBI" id="CHEBI:30413"/>
    </cofactor>
</comment>
<dbReference type="PANTHER" id="PTHR24305:SF166">
    <property type="entry name" value="CYTOCHROME P450 12A4, MITOCHONDRIAL-RELATED"/>
    <property type="match status" value="1"/>
</dbReference>
<reference evidence="4 5" key="1">
    <citation type="submission" date="2021-03" db="EMBL/GenBank/DDBJ databases">
        <title>Sequencing the genomes of 1000 actinobacteria strains.</title>
        <authorList>
            <person name="Klenk H.-P."/>
        </authorList>
    </citation>
    <scope>NUCLEOTIDE SEQUENCE [LARGE SCALE GENOMIC DNA]</scope>
    <source>
        <strain evidence="4 5">DSM 45516</strain>
    </source>
</reference>
<dbReference type="SUPFAM" id="SSF48264">
    <property type="entry name" value="Cytochrome P450"/>
    <property type="match status" value="1"/>
</dbReference>
<keyword evidence="5" id="KW-1185">Reference proteome</keyword>
<gene>
    <name evidence="4" type="ORF">BJ987_004432</name>
</gene>
<name>A0ABS4QLH5_9NOCA</name>
<accession>A0ABS4QLH5</accession>
<keyword evidence="3" id="KW-0349">Heme</keyword>
<evidence type="ECO:0000256" key="2">
    <source>
        <dbReference type="ARBA" id="ARBA00010617"/>
    </source>
</evidence>
<sequence>MRRLDHLPGANGRALIGSLGPYTRDRNAFLRDALRRHGDVCRVRLPLRDAVLIGHPDDAARYLHDTSGAYQKLGFRLPLRNLVGGVAFQEGERFRDKRGAMVTMFAGDGLAGAFARVAATVEARLDAEIAAGARGDDVVDLQQVLARVLLPGLLAALVTDPLQAAQVRTIDQGVRLATATFGFLRFTSGPPNLLRGPQRLSLTAFPRLYRTVSALVRARRDSATQHDDVLGSLLALRGRDGAALGDQAVTNELALLLFASYGATTAALTHTLARVLGNPEAAARLAAEYTEIRPAGHSLAEVRRLRWARACFEEALRLQGSAPLIRIAAADSALRGYVIPEGAPLVFPLAVIHRDPRWWRDPDTFDPSRFHDPSASEPRPALAYLPFGAGPHRCLASQLAYALGQYLVPELLRRYDPALLPGWTLTEVPGLAPGIAGGLPVRITAKRVR</sequence>
<keyword evidence="3" id="KW-0479">Metal-binding</keyword>
<dbReference type="Gene3D" id="1.10.630.10">
    <property type="entry name" value="Cytochrome P450"/>
    <property type="match status" value="1"/>
</dbReference>
<dbReference type="EMBL" id="JAGGMR010000001">
    <property type="protein sequence ID" value="MBP2191531.1"/>
    <property type="molecule type" value="Genomic_DNA"/>
</dbReference>
<keyword evidence="3" id="KW-0560">Oxidoreductase</keyword>
<keyword evidence="3" id="KW-0408">Iron</keyword>
<dbReference type="InterPro" id="IPR001128">
    <property type="entry name" value="Cyt_P450"/>
</dbReference>
<dbReference type="PRINTS" id="PR00463">
    <property type="entry name" value="EP450I"/>
</dbReference>
<evidence type="ECO:0000256" key="1">
    <source>
        <dbReference type="ARBA" id="ARBA00001971"/>
    </source>
</evidence>
<dbReference type="RefSeq" id="WP_209893273.1">
    <property type="nucleotide sequence ID" value="NZ_JAGGMR010000001.1"/>
</dbReference>
<organism evidence="4 5">
    <name type="scientific">Nocardia goodfellowii</name>
    <dbReference type="NCBI Taxonomy" id="882446"/>
    <lineage>
        <taxon>Bacteria</taxon>
        <taxon>Bacillati</taxon>
        <taxon>Actinomycetota</taxon>
        <taxon>Actinomycetes</taxon>
        <taxon>Mycobacteriales</taxon>
        <taxon>Nocardiaceae</taxon>
        <taxon>Nocardia</taxon>
    </lineage>
</organism>
<dbReference type="PROSITE" id="PS00086">
    <property type="entry name" value="CYTOCHROME_P450"/>
    <property type="match status" value="1"/>
</dbReference>
<dbReference type="Proteomes" id="UP001519325">
    <property type="component" value="Unassembled WGS sequence"/>
</dbReference>
<protein>
    <submittedName>
        <fullName evidence="4">Cytochrome P450</fullName>
    </submittedName>
</protein>
<dbReference type="InterPro" id="IPR050121">
    <property type="entry name" value="Cytochrome_P450_monoxygenase"/>
</dbReference>
<evidence type="ECO:0000313" key="4">
    <source>
        <dbReference type="EMBL" id="MBP2191531.1"/>
    </source>
</evidence>
<dbReference type="InterPro" id="IPR036396">
    <property type="entry name" value="Cyt_P450_sf"/>
</dbReference>
<comment type="caution">
    <text evidence="4">The sequence shown here is derived from an EMBL/GenBank/DDBJ whole genome shotgun (WGS) entry which is preliminary data.</text>
</comment>
<dbReference type="PANTHER" id="PTHR24305">
    <property type="entry name" value="CYTOCHROME P450"/>
    <property type="match status" value="1"/>
</dbReference>
<proteinExistence type="inferred from homology"/>
<keyword evidence="3" id="KW-0503">Monooxygenase</keyword>
<dbReference type="Pfam" id="PF00067">
    <property type="entry name" value="p450"/>
    <property type="match status" value="1"/>
</dbReference>
<dbReference type="InterPro" id="IPR017972">
    <property type="entry name" value="Cyt_P450_CS"/>
</dbReference>
<evidence type="ECO:0000313" key="5">
    <source>
        <dbReference type="Proteomes" id="UP001519325"/>
    </source>
</evidence>
<evidence type="ECO:0000256" key="3">
    <source>
        <dbReference type="RuleBase" id="RU000461"/>
    </source>
</evidence>
<dbReference type="InterPro" id="IPR002401">
    <property type="entry name" value="Cyt_P450_E_grp-I"/>
</dbReference>
<comment type="similarity">
    <text evidence="2 3">Belongs to the cytochrome P450 family.</text>
</comment>